<evidence type="ECO:0000256" key="1">
    <source>
        <dbReference type="SAM" id="MobiDB-lite"/>
    </source>
</evidence>
<accession>A0A383D8K1</accession>
<reference evidence="2" key="1">
    <citation type="submission" date="2018-05" db="EMBL/GenBank/DDBJ databases">
        <authorList>
            <person name="Lanie J.A."/>
            <person name="Ng W.-L."/>
            <person name="Kazmierczak K.M."/>
            <person name="Andrzejewski T.M."/>
            <person name="Davidsen T.M."/>
            <person name="Wayne K.J."/>
            <person name="Tettelin H."/>
            <person name="Glass J.I."/>
            <person name="Rusch D."/>
            <person name="Podicherti R."/>
            <person name="Tsui H.-C.T."/>
            <person name="Winkler M.E."/>
        </authorList>
    </citation>
    <scope>NUCLEOTIDE SEQUENCE</scope>
</reference>
<dbReference type="InterPro" id="IPR029032">
    <property type="entry name" value="AhpD-like"/>
</dbReference>
<evidence type="ECO:0000313" key="2">
    <source>
        <dbReference type="EMBL" id="SVE40644.1"/>
    </source>
</evidence>
<organism evidence="2">
    <name type="scientific">marine metagenome</name>
    <dbReference type="NCBI Taxonomy" id="408172"/>
    <lineage>
        <taxon>unclassified sequences</taxon>
        <taxon>metagenomes</taxon>
        <taxon>ecological metagenomes</taxon>
    </lineage>
</organism>
<dbReference type="SUPFAM" id="SSF69118">
    <property type="entry name" value="AhpD-like"/>
    <property type="match status" value="1"/>
</dbReference>
<dbReference type="EMBL" id="UINC01215108">
    <property type="protein sequence ID" value="SVE40644.1"/>
    <property type="molecule type" value="Genomic_DNA"/>
</dbReference>
<gene>
    <name evidence="2" type="ORF">METZ01_LOCUS493498</name>
</gene>
<protein>
    <recommendedName>
        <fullName evidence="3">Carboxymuconolactone decarboxylase-like domain-containing protein</fullName>
    </recommendedName>
</protein>
<proteinExistence type="predicted"/>
<evidence type="ECO:0008006" key="3">
    <source>
        <dbReference type="Google" id="ProtNLM"/>
    </source>
</evidence>
<feature type="region of interest" description="Disordered" evidence="1">
    <location>
        <begin position="100"/>
        <end position="121"/>
    </location>
</feature>
<dbReference type="Gene3D" id="1.20.1290.10">
    <property type="entry name" value="AhpD-like"/>
    <property type="match status" value="1"/>
</dbReference>
<name>A0A383D8K1_9ZZZZ</name>
<dbReference type="AlphaFoldDB" id="A0A383D8K1"/>
<sequence>MTEATIDEGIDEYESSHNFTEAEKVALRYSELMDTCPEKIDEKFYSELAKHYTTEEIIELGVYIGFNVGYHRFFGTLDFYPMFAPDGKLVDQETSREIYGDTPVSQLKGTSEQEKFSTAAE</sequence>